<keyword evidence="2" id="KW-1185">Reference proteome</keyword>
<evidence type="ECO:0000313" key="2">
    <source>
        <dbReference type="Proteomes" id="UP001385951"/>
    </source>
</evidence>
<dbReference type="Proteomes" id="UP001385951">
    <property type="component" value="Unassembled WGS sequence"/>
</dbReference>
<organism evidence="1 2">
    <name type="scientific">Cerrena zonata</name>
    <dbReference type="NCBI Taxonomy" id="2478898"/>
    <lineage>
        <taxon>Eukaryota</taxon>
        <taxon>Fungi</taxon>
        <taxon>Dikarya</taxon>
        <taxon>Basidiomycota</taxon>
        <taxon>Agaricomycotina</taxon>
        <taxon>Agaricomycetes</taxon>
        <taxon>Polyporales</taxon>
        <taxon>Cerrenaceae</taxon>
        <taxon>Cerrena</taxon>
    </lineage>
</organism>
<name>A0AAW0GAD0_9APHY</name>
<dbReference type="EMBL" id="JASBNA010000018">
    <property type="protein sequence ID" value="KAK7686020.1"/>
    <property type="molecule type" value="Genomic_DNA"/>
</dbReference>
<comment type="caution">
    <text evidence="1">The sequence shown here is derived from an EMBL/GenBank/DDBJ whole genome shotgun (WGS) entry which is preliminary data.</text>
</comment>
<protein>
    <recommendedName>
        <fullName evidence="3">Fungal-type protein kinase domain-containing protein</fullName>
    </recommendedName>
</protein>
<reference evidence="1 2" key="1">
    <citation type="submission" date="2022-09" db="EMBL/GenBank/DDBJ databases">
        <authorList>
            <person name="Palmer J.M."/>
        </authorList>
    </citation>
    <scope>NUCLEOTIDE SEQUENCE [LARGE SCALE GENOMIC DNA]</scope>
    <source>
        <strain evidence="1 2">DSM 7382</strain>
    </source>
</reference>
<dbReference type="AlphaFoldDB" id="A0AAW0GAD0"/>
<gene>
    <name evidence="1" type="ORF">QCA50_010831</name>
</gene>
<evidence type="ECO:0008006" key="3">
    <source>
        <dbReference type="Google" id="ProtNLM"/>
    </source>
</evidence>
<accession>A0AAW0GAD0</accession>
<evidence type="ECO:0000313" key="1">
    <source>
        <dbReference type="EMBL" id="KAK7686020.1"/>
    </source>
</evidence>
<sequence>MWHSVVGSYPVQQFLDDFLPLPDGIYRSSIPSCDFSGVSTTKQEAKSYDSLVNAINSSKACPGFEMRNSSSCKQHSSSYQPDLAFCKVRTQEGIERPIDEVIFEMKTEQDDTCHDADSLYSSSSEKSTASSVANHGKIWTYLAHQMSAHPRLFVFCVFIYGDRARFLRVDRSGGSMTTSFCYEEEDFLAQFLYRYSHATNAQRGWDPTATFASVAETRKLSRALHKYKTRLEPRNVDYLDPTLDSRSRRTRSRLTRKR</sequence>
<proteinExistence type="predicted"/>